<evidence type="ECO:0000313" key="1">
    <source>
        <dbReference type="EMBL" id="KAH7012182.1"/>
    </source>
</evidence>
<accession>A0A9P9BII0</accession>
<organism evidence="1 2">
    <name type="scientific">Microdochium trichocladiopsis</name>
    <dbReference type="NCBI Taxonomy" id="1682393"/>
    <lineage>
        <taxon>Eukaryota</taxon>
        <taxon>Fungi</taxon>
        <taxon>Dikarya</taxon>
        <taxon>Ascomycota</taxon>
        <taxon>Pezizomycotina</taxon>
        <taxon>Sordariomycetes</taxon>
        <taxon>Xylariomycetidae</taxon>
        <taxon>Xylariales</taxon>
        <taxon>Microdochiaceae</taxon>
        <taxon>Microdochium</taxon>
    </lineage>
</organism>
<dbReference type="EMBL" id="JAGTJQ010000015">
    <property type="protein sequence ID" value="KAH7012182.1"/>
    <property type="molecule type" value="Genomic_DNA"/>
</dbReference>
<comment type="caution">
    <text evidence="1">The sequence shown here is derived from an EMBL/GenBank/DDBJ whole genome shotgun (WGS) entry which is preliminary data.</text>
</comment>
<sequence>MLQRWISLVLAVATTRTIRQDLKRIEGLYGLKIFRQHTRLLRSGSFIDGRLTASGRSATRCIYCPRHRRGQCGWRSGRRSGSVARLHHSLGIGSAFSRVI</sequence>
<dbReference type="Proteomes" id="UP000756346">
    <property type="component" value="Unassembled WGS sequence"/>
</dbReference>
<protein>
    <submittedName>
        <fullName evidence="1">Uncharacterized protein</fullName>
    </submittedName>
</protein>
<name>A0A9P9BII0_9PEZI</name>
<gene>
    <name evidence="1" type="ORF">B0I36DRAFT_340630</name>
</gene>
<keyword evidence="2" id="KW-1185">Reference proteome</keyword>
<reference evidence="1" key="1">
    <citation type="journal article" date="2021" name="Nat. Commun.">
        <title>Genetic determinants of endophytism in the Arabidopsis root mycobiome.</title>
        <authorList>
            <person name="Mesny F."/>
            <person name="Miyauchi S."/>
            <person name="Thiergart T."/>
            <person name="Pickel B."/>
            <person name="Atanasova L."/>
            <person name="Karlsson M."/>
            <person name="Huettel B."/>
            <person name="Barry K.W."/>
            <person name="Haridas S."/>
            <person name="Chen C."/>
            <person name="Bauer D."/>
            <person name="Andreopoulos W."/>
            <person name="Pangilinan J."/>
            <person name="LaButti K."/>
            <person name="Riley R."/>
            <person name="Lipzen A."/>
            <person name="Clum A."/>
            <person name="Drula E."/>
            <person name="Henrissat B."/>
            <person name="Kohler A."/>
            <person name="Grigoriev I.V."/>
            <person name="Martin F.M."/>
            <person name="Hacquard S."/>
        </authorList>
    </citation>
    <scope>NUCLEOTIDE SEQUENCE</scope>
    <source>
        <strain evidence="1">MPI-CAGE-CH-0230</strain>
    </source>
</reference>
<dbReference type="AlphaFoldDB" id="A0A9P9BII0"/>
<evidence type="ECO:0000313" key="2">
    <source>
        <dbReference type="Proteomes" id="UP000756346"/>
    </source>
</evidence>
<dbReference type="RefSeq" id="XP_046004558.1">
    <property type="nucleotide sequence ID" value="XM_046155959.1"/>
</dbReference>
<proteinExistence type="predicted"/>
<dbReference type="GeneID" id="70185505"/>